<dbReference type="PIRSF" id="PIRSF036979">
    <property type="entry name" value="Arginase"/>
    <property type="match status" value="1"/>
</dbReference>
<protein>
    <recommendedName>
        <fullName evidence="5">Agmatinase</fullName>
    </recommendedName>
</protein>
<dbReference type="PROSITE" id="PS51409">
    <property type="entry name" value="ARGINASE_2"/>
    <property type="match status" value="1"/>
</dbReference>
<dbReference type="NCBIfam" id="TIGR01230">
    <property type="entry name" value="agmatinase"/>
    <property type="match status" value="1"/>
</dbReference>
<dbReference type="AlphaFoldDB" id="X1AGZ9"/>
<organism evidence="4">
    <name type="scientific">marine sediment metagenome</name>
    <dbReference type="NCBI Taxonomy" id="412755"/>
    <lineage>
        <taxon>unclassified sequences</taxon>
        <taxon>metagenomes</taxon>
        <taxon>ecological metagenomes</taxon>
    </lineage>
</organism>
<reference evidence="4" key="1">
    <citation type="journal article" date="2014" name="Front. Microbiol.">
        <title>High frequency of phylogenetically diverse reductive dehalogenase-homologous genes in deep subseafloor sedimentary metagenomes.</title>
        <authorList>
            <person name="Kawai M."/>
            <person name="Futagami T."/>
            <person name="Toyoda A."/>
            <person name="Takaki Y."/>
            <person name="Nishi S."/>
            <person name="Hori S."/>
            <person name="Arai W."/>
            <person name="Tsubouchi T."/>
            <person name="Morono Y."/>
            <person name="Uchiyama I."/>
            <person name="Ito T."/>
            <person name="Fujiyama A."/>
            <person name="Inagaki F."/>
            <person name="Takami H."/>
        </authorList>
    </citation>
    <scope>NUCLEOTIDE SEQUENCE</scope>
    <source>
        <strain evidence="4">Expedition CK06-06</strain>
    </source>
</reference>
<comment type="caution">
    <text evidence="4">The sequence shown here is derived from an EMBL/GenBank/DDBJ whole genome shotgun (WGS) entry which is preliminary data.</text>
</comment>
<comment type="similarity">
    <text evidence="1">Belongs to the arginase family. Agmatinase subfamily.</text>
</comment>
<keyword evidence="3" id="KW-0378">Hydrolase</keyword>
<gene>
    <name evidence="4" type="ORF">S01H4_08812</name>
</gene>
<dbReference type="PANTHER" id="PTHR11358:SF26">
    <property type="entry name" value="GUANIDINO ACID HYDROLASE, MITOCHONDRIAL"/>
    <property type="match status" value="1"/>
</dbReference>
<dbReference type="InterPro" id="IPR023696">
    <property type="entry name" value="Ureohydrolase_dom_sf"/>
</dbReference>
<sequence>MSQELFSPPRNFAGISPPYSDWENSRVVVLPVPYDSTTYWRSGARDGPRAIIDASRYLELYDLELKREIYRVGIHTLPEIQPDMTSPENMTQRVYTVARELLDKNKTLLMLGGEHSLTLGMVKAYREKHQALSVLQLDAHADLRDTYLGTRFSHATVMRRVCELCPIVPVGIRSLSEEEHRFIDEVGIKPVYANGLILAGDSIKHIIATLSNEVYITIDLDVLDPSIMSAVGTPEPGGIGWYELLNLLREVARSKRIVGSKELFHPFGLNSLDSPFYQEGKFLPRLIEAYH</sequence>
<keyword evidence="2" id="KW-0479">Metal-binding</keyword>
<evidence type="ECO:0000256" key="2">
    <source>
        <dbReference type="ARBA" id="ARBA00022723"/>
    </source>
</evidence>
<dbReference type="GO" id="GO:0046872">
    <property type="term" value="F:metal ion binding"/>
    <property type="evidence" value="ECO:0007669"/>
    <property type="project" value="UniProtKB-KW"/>
</dbReference>
<dbReference type="Gene3D" id="3.40.800.10">
    <property type="entry name" value="Ureohydrolase domain"/>
    <property type="match status" value="1"/>
</dbReference>
<dbReference type="SUPFAM" id="SSF52768">
    <property type="entry name" value="Arginase/deacetylase"/>
    <property type="match status" value="1"/>
</dbReference>
<dbReference type="PANTHER" id="PTHR11358">
    <property type="entry name" value="ARGINASE/AGMATINASE"/>
    <property type="match status" value="1"/>
</dbReference>
<evidence type="ECO:0000256" key="3">
    <source>
        <dbReference type="ARBA" id="ARBA00022801"/>
    </source>
</evidence>
<name>X1AGZ9_9ZZZZ</name>
<dbReference type="GO" id="GO:0033389">
    <property type="term" value="P:putrescine biosynthetic process from arginine, via agmatine"/>
    <property type="evidence" value="ECO:0007669"/>
    <property type="project" value="TreeGrafter"/>
</dbReference>
<dbReference type="CDD" id="cd11593">
    <property type="entry name" value="Agmatinase-like_2"/>
    <property type="match status" value="1"/>
</dbReference>
<evidence type="ECO:0008006" key="5">
    <source>
        <dbReference type="Google" id="ProtNLM"/>
    </source>
</evidence>
<proteinExistence type="inferred from homology"/>
<evidence type="ECO:0000256" key="1">
    <source>
        <dbReference type="ARBA" id="ARBA00009227"/>
    </source>
</evidence>
<dbReference type="EMBL" id="BART01003086">
    <property type="protein sequence ID" value="GAG71953.1"/>
    <property type="molecule type" value="Genomic_DNA"/>
</dbReference>
<dbReference type="InterPro" id="IPR006035">
    <property type="entry name" value="Ureohydrolase"/>
</dbReference>
<evidence type="ECO:0000313" key="4">
    <source>
        <dbReference type="EMBL" id="GAG71953.1"/>
    </source>
</evidence>
<dbReference type="Pfam" id="PF00491">
    <property type="entry name" value="Arginase"/>
    <property type="match status" value="1"/>
</dbReference>
<accession>X1AGZ9</accession>
<dbReference type="InterPro" id="IPR005925">
    <property type="entry name" value="Agmatinase-rel"/>
</dbReference>
<dbReference type="GO" id="GO:0008783">
    <property type="term" value="F:agmatinase activity"/>
    <property type="evidence" value="ECO:0007669"/>
    <property type="project" value="TreeGrafter"/>
</dbReference>